<evidence type="ECO:0000259" key="1">
    <source>
        <dbReference type="SMART" id="SM00642"/>
    </source>
</evidence>
<dbReference type="GO" id="GO:0047669">
    <property type="term" value="F:amylosucrase activity"/>
    <property type="evidence" value="ECO:0007669"/>
    <property type="project" value="InterPro"/>
</dbReference>
<dbReference type="InterPro" id="IPR045857">
    <property type="entry name" value="O16G_dom_2"/>
</dbReference>
<dbReference type="Proteomes" id="UP000521676">
    <property type="component" value="Unassembled WGS sequence"/>
</dbReference>
<protein>
    <submittedName>
        <fullName evidence="2">Alpha-amylase</fullName>
    </submittedName>
</protein>
<dbReference type="SUPFAM" id="SSF51445">
    <property type="entry name" value="(Trans)glycosidases"/>
    <property type="match status" value="1"/>
</dbReference>
<sequence>MRPNTRKAYTSFVDKLNKKLQKIAQAWNPRDRDLFLIRLERYFADFYEPLASLYQSRPDFEEQFMALASLIIAAYAERPEPLKKLDVEREITPDWFQRESMVGGIYYVDLFAGTLKGVREKMPYLQELGANYIHLMPLLKPREGANDGGYAVEDYCAVNPELGNMDDLENLATELHSNNMSLCIDLVVNHTAKEHEWARRAMEGDPKYLDYYFTYDESTLPDAYEKTLPEVFPDFAPGNFTWYPNMAGKGKWVWTTFNEFQWDLNYTNLAVFCEMLSYMFFLANKGVDILRLDAVPFMWKRMGTNCQNQPEVHELLQAFHSLMRIVAPSVIFKAEAIVAPQDLIHYLGTGRHTGKECELAYNNSLMVLLWSTLASRKVTIMTHTLLNMPATPVGTTWVTYVRLHDDIGWAITDENAQAVGENGFLHRNFLNEFYSGKFPGSFSRGELFQYNPANGDGRMSGMTASLAGLEKAVEKGNPRDIDLAIRRILLLYSIIFTYGGIPLIYMGDELGLCNDKSYLKNPLKANDNRWMHRPAMPWKVAARRHDAETVTGRIFKEMKRMITIRQQTRQLHGASTAYPLWTDNEHVFAYVRQHPAHGNMVALCNFSEFPVTVGANILMEQKLSWPIRDISQPDNPPLRIEWGRLALQPYQFLWLISEDELNQG</sequence>
<dbReference type="Gene3D" id="1.10.1740.10">
    <property type="match status" value="1"/>
</dbReference>
<dbReference type="AlphaFoldDB" id="A0A8T7M9C9"/>
<organism evidence="2 3">
    <name type="scientific">Candidatus Chlorohelix allophototropha</name>
    <dbReference type="NCBI Taxonomy" id="3003348"/>
    <lineage>
        <taxon>Bacteria</taxon>
        <taxon>Bacillati</taxon>
        <taxon>Chloroflexota</taxon>
        <taxon>Chloroflexia</taxon>
        <taxon>Candidatus Chloroheliales</taxon>
        <taxon>Candidatus Chloroheliaceae</taxon>
        <taxon>Candidatus Chlorohelix</taxon>
    </lineage>
</organism>
<dbReference type="Gene3D" id="2.60.40.1180">
    <property type="entry name" value="Golgi alpha-mannosidase II"/>
    <property type="match status" value="1"/>
</dbReference>
<evidence type="ECO:0000313" key="2">
    <source>
        <dbReference type="EMBL" id="NWJ48636.1"/>
    </source>
</evidence>
<dbReference type="GO" id="GO:0005975">
    <property type="term" value="P:carbohydrate metabolic process"/>
    <property type="evidence" value="ECO:0007669"/>
    <property type="project" value="InterPro"/>
</dbReference>
<dbReference type="EMBL" id="JACATZ010000003">
    <property type="protein sequence ID" value="NWJ48636.1"/>
    <property type="molecule type" value="Genomic_DNA"/>
</dbReference>
<evidence type="ECO:0000313" key="3">
    <source>
        <dbReference type="Proteomes" id="UP000521676"/>
    </source>
</evidence>
<comment type="caution">
    <text evidence="2">The sequence shown here is derived from an EMBL/GenBank/DDBJ whole genome shotgun (WGS) entry which is preliminary data.</text>
</comment>
<reference evidence="2 3" key="1">
    <citation type="submission" date="2020-06" db="EMBL/GenBank/DDBJ databases">
        <title>Anoxygenic phototrophic Chloroflexota member uses a Type I reaction center.</title>
        <authorList>
            <person name="Tsuji J.M."/>
            <person name="Shaw N.A."/>
            <person name="Nagashima S."/>
            <person name="Venkiteswaran J."/>
            <person name="Schiff S.L."/>
            <person name="Hanada S."/>
            <person name="Tank M."/>
            <person name="Neufeld J.D."/>
        </authorList>
    </citation>
    <scope>NUCLEOTIDE SEQUENCE [LARGE SCALE GENOMIC DNA]</scope>
    <source>
        <strain evidence="2">L227-S17</strain>
    </source>
</reference>
<dbReference type="InterPro" id="IPR017853">
    <property type="entry name" value="GH"/>
</dbReference>
<dbReference type="PANTHER" id="PTHR10357">
    <property type="entry name" value="ALPHA-AMYLASE FAMILY MEMBER"/>
    <property type="match status" value="1"/>
</dbReference>
<dbReference type="InterPro" id="IPR044077">
    <property type="entry name" value="Amylosucrase"/>
</dbReference>
<dbReference type="InterPro" id="IPR013780">
    <property type="entry name" value="Glyco_hydro_b"/>
</dbReference>
<name>A0A8T7M9C9_9CHLR</name>
<gene>
    <name evidence="2" type="ORF">HXX08_22480</name>
</gene>
<accession>A0A8T7M9C9</accession>
<dbReference type="InterPro" id="IPR006047">
    <property type="entry name" value="GH13_cat_dom"/>
</dbReference>
<dbReference type="Pfam" id="PF00128">
    <property type="entry name" value="Alpha-amylase"/>
    <property type="match status" value="1"/>
</dbReference>
<dbReference type="PANTHER" id="PTHR10357:SF213">
    <property type="entry name" value="ALPHA AMYLASE CATALYTIC REGION"/>
    <property type="match status" value="1"/>
</dbReference>
<dbReference type="SUPFAM" id="SSF51011">
    <property type="entry name" value="Glycosyl hydrolase domain"/>
    <property type="match status" value="1"/>
</dbReference>
<proteinExistence type="predicted"/>
<dbReference type="Gene3D" id="3.90.400.10">
    <property type="entry name" value="Oligo-1,6-glucosidase, Domain 2"/>
    <property type="match status" value="1"/>
</dbReference>
<dbReference type="CDD" id="cd11324">
    <property type="entry name" value="AmyAc_Amylosucrase"/>
    <property type="match status" value="1"/>
</dbReference>
<dbReference type="Gene3D" id="3.20.20.80">
    <property type="entry name" value="Glycosidases"/>
    <property type="match status" value="1"/>
</dbReference>
<feature type="domain" description="Glycosyl hydrolase family 13 catalytic" evidence="1">
    <location>
        <begin position="90"/>
        <end position="549"/>
    </location>
</feature>
<dbReference type="SMART" id="SM00642">
    <property type="entry name" value="Aamy"/>
    <property type="match status" value="1"/>
</dbReference>